<dbReference type="EMBL" id="SNZH01000002">
    <property type="protein sequence ID" value="TDR47707.1"/>
    <property type="molecule type" value="Genomic_DNA"/>
</dbReference>
<reference evidence="2 3" key="1">
    <citation type="submission" date="2019-03" db="EMBL/GenBank/DDBJ databases">
        <title>Genomic Encyclopedia of Type Strains, Phase IV (KMG-IV): sequencing the most valuable type-strain genomes for metagenomic binning, comparative biology and taxonomic classification.</title>
        <authorList>
            <person name="Goeker M."/>
        </authorList>
    </citation>
    <scope>NUCLEOTIDE SEQUENCE [LARGE SCALE GENOMIC DNA]</scope>
    <source>
        <strain evidence="2 3">DSM 21667</strain>
    </source>
</reference>
<dbReference type="Proteomes" id="UP000295293">
    <property type="component" value="Unassembled WGS sequence"/>
</dbReference>
<name>A0A4R6Z7D8_9GAMM</name>
<dbReference type="AlphaFoldDB" id="A0A4R6Z7D8"/>
<gene>
    <name evidence="2" type="ORF">DFR29_102367</name>
</gene>
<dbReference type="OrthoDB" id="7059008at2"/>
<dbReference type="RefSeq" id="WP_133817420.1">
    <property type="nucleotide sequence ID" value="NZ_SNZH01000002.1"/>
</dbReference>
<evidence type="ECO:0000256" key="1">
    <source>
        <dbReference type="SAM" id="SignalP"/>
    </source>
</evidence>
<proteinExistence type="predicted"/>
<evidence type="ECO:0000313" key="2">
    <source>
        <dbReference type="EMBL" id="TDR47707.1"/>
    </source>
</evidence>
<keyword evidence="3" id="KW-1185">Reference proteome</keyword>
<evidence type="ECO:0000313" key="3">
    <source>
        <dbReference type="Proteomes" id="UP000295293"/>
    </source>
</evidence>
<keyword evidence="1" id="KW-0732">Signal</keyword>
<accession>A0A4R6Z7D8</accession>
<feature type="chain" id="PRO_5020750984" evidence="1">
    <location>
        <begin position="21"/>
        <end position="155"/>
    </location>
</feature>
<sequence>MKILLAIVLLALSTALCAQAPTTVDTNQVEIAPYRHKTLPPALLTRIRALTDTFESVDGISYEQAIDLYRRDVNPEDGLVLYEEMARAYRQFCAARCAAKNEKVEVYQLLLLRTMFPSEQAVARMTLHVLSAAEARSVVGLYSLPAKPIPVYKTE</sequence>
<organism evidence="2 3">
    <name type="scientific">Tahibacter aquaticus</name>
    <dbReference type="NCBI Taxonomy" id="520092"/>
    <lineage>
        <taxon>Bacteria</taxon>
        <taxon>Pseudomonadati</taxon>
        <taxon>Pseudomonadota</taxon>
        <taxon>Gammaproteobacteria</taxon>
        <taxon>Lysobacterales</taxon>
        <taxon>Rhodanobacteraceae</taxon>
        <taxon>Tahibacter</taxon>
    </lineage>
</organism>
<comment type="caution">
    <text evidence="2">The sequence shown here is derived from an EMBL/GenBank/DDBJ whole genome shotgun (WGS) entry which is preliminary data.</text>
</comment>
<protein>
    <submittedName>
        <fullName evidence="2">Uncharacterized protein</fullName>
    </submittedName>
</protein>
<feature type="signal peptide" evidence="1">
    <location>
        <begin position="1"/>
        <end position="20"/>
    </location>
</feature>